<proteinExistence type="predicted"/>
<gene>
    <name evidence="2" type="ORF">NPIL_472781</name>
</gene>
<dbReference type="EMBL" id="BMAW01132837">
    <property type="protein sequence ID" value="GFU45201.1"/>
    <property type="molecule type" value="Genomic_DNA"/>
</dbReference>
<evidence type="ECO:0000313" key="2">
    <source>
        <dbReference type="EMBL" id="GFU45201.1"/>
    </source>
</evidence>
<protein>
    <submittedName>
        <fullName evidence="2">Uncharacterized protein</fullName>
    </submittedName>
</protein>
<feature type="transmembrane region" description="Helical" evidence="1">
    <location>
        <begin position="12"/>
        <end position="33"/>
    </location>
</feature>
<comment type="caution">
    <text evidence="2">The sequence shown here is derived from an EMBL/GenBank/DDBJ whole genome shotgun (WGS) entry which is preliminary data.</text>
</comment>
<evidence type="ECO:0000256" key="1">
    <source>
        <dbReference type="SAM" id="Phobius"/>
    </source>
</evidence>
<organism evidence="2 3">
    <name type="scientific">Nephila pilipes</name>
    <name type="common">Giant wood spider</name>
    <name type="synonym">Nephila maculata</name>
    <dbReference type="NCBI Taxonomy" id="299642"/>
    <lineage>
        <taxon>Eukaryota</taxon>
        <taxon>Metazoa</taxon>
        <taxon>Ecdysozoa</taxon>
        <taxon>Arthropoda</taxon>
        <taxon>Chelicerata</taxon>
        <taxon>Arachnida</taxon>
        <taxon>Araneae</taxon>
        <taxon>Araneomorphae</taxon>
        <taxon>Entelegynae</taxon>
        <taxon>Araneoidea</taxon>
        <taxon>Nephilidae</taxon>
        <taxon>Nephila</taxon>
    </lineage>
</organism>
<dbReference type="AlphaFoldDB" id="A0A8X6QV92"/>
<dbReference type="Proteomes" id="UP000887013">
    <property type="component" value="Unassembled WGS sequence"/>
</dbReference>
<keyword evidence="3" id="KW-1185">Reference proteome</keyword>
<name>A0A8X6QV92_NEPPI</name>
<accession>A0A8X6QV92</accession>
<keyword evidence="1" id="KW-0812">Transmembrane</keyword>
<keyword evidence="1" id="KW-1133">Transmembrane helix</keyword>
<keyword evidence="1" id="KW-0472">Membrane</keyword>
<evidence type="ECO:0000313" key="3">
    <source>
        <dbReference type="Proteomes" id="UP000887013"/>
    </source>
</evidence>
<sequence length="72" mass="7841">MAPEQEPALMSQAGAMMISGGAAYAGAAAAGALSWRSGRGPFQGDDCAYADMSRVIRRSYRCRRVMPRRWRT</sequence>
<reference evidence="2" key="1">
    <citation type="submission" date="2020-08" db="EMBL/GenBank/DDBJ databases">
        <title>Multicomponent nature underlies the extraordinary mechanical properties of spider dragline silk.</title>
        <authorList>
            <person name="Kono N."/>
            <person name="Nakamura H."/>
            <person name="Mori M."/>
            <person name="Yoshida Y."/>
            <person name="Ohtoshi R."/>
            <person name="Malay A.D."/>
            <person name="Moran D.A.P."/>
            <person name="Tomita M."/>
            <person name="Numata K."/>
            <person name="Arakawa K."/>
        </authorList>
    </citation>
    <scope>NUCLEOTIDE SEQUENCE</scope>
</reference>